<evidence type="ECO:0000313" key="6">
    <source>
        <dbReference type="Proteomes" id="UP001431209"/>
    </source>
</evidence>
<dbReference type="SUPFAM" id="SSF144000">
    <property type="entry name" value="Oxysterol-binding protein-like"/>
    <property type="match status" value="1"/>
</dbReference>
<organism evidence="5 6">
    <name type="scientific">Acrasis kona</name>
    <dbReference type="NCBI Taxonomy" id="1008807"/>
    <lineage>
        <taxon>Eukaryota</taxon>
        <taxon>Discoba</taxon>
        <taxon>Heterolobosea</taxon>
        <taxon>Tetramitia</taxon>
        <taxon>Eutetramitia</taxon>
        <taxon>Acrasidae</taxon>
        <taxon>Acrasis</taxon>
    </lineage>
</organism>
<reference evidence="5 6" key="1">
    <citation type="submission" date="2024-03" db="EMBL/GenBank/DDBJ databases">
        <title>The Acrasis kona genome and developmental transcriptomes reveal deep origins of eukaryotic multicellular pathways.</title>
        <authorList>
            <person name="Sheikh S."/>
            <person name="Fu C.-J."/>
            <person name="Brown M.W."/>
            <person name="Baldauf S.L."/>
        </authorList>
    </citation>
    <scope>NUCLEOTIDE SEQUENCE [LARGE SCALE GENOMIC DNA]</scope>
    <source>
        <strain evidence="5 6">ATCC MYA-3509</strain>
    </source>
</reference>
<dbReference type="Gene3D" id="1.10.287.2720">
    <property type="match status" value="1"/>
</dbReference>
<dbReference type="Pfam" id="PF01237">
    <property type="entry name" value="Oxysterol_BP"/>
    <property type="match status" value="1"/>
</dbReference>
<keyword evidence="6" id="KW-1185">Reference proteome</keyword>
<evidence type="ECO:0000256" key="1">
    <source>
        <dbReference type="ARBA" id="ARBA00008842"/>
    </source>
</evidence>
<dbReference type="PANTHER" id="PTHR10972">
    <property type="entry name" value="OXYSTEROL-BINDING PROTEIN-RELATED"/>
    <property type="match status" value="1"/>
</dbReference>
<comment type="similarity">
    <text evidence="1 2">Belongs to the OSBP family.</text>
</comment>
<evidence type="ECO:0000256" key="2">
    <source>
        <dbReference type="RuleBase" id="RU003844"/>
    </source>
</evidence>
<dbReference type="GO" id="GO:0016020">
    <property type="term" value="C:membrane"/>
    <property type="evidence" value="ECO:0007669"/>
    <property type="project" value="TreeGrafter"/>
</dbReference>
<protein>
    <submittedName>
        <fullName evidence="4">Osbpl5</fullName>
    </submittedName>
    <submittedName>
        <fullName evidence="5">Oxysterol-binding protein-related protein</fullName>
    </submittedName>
</protein>
<dbReference type="PROSITE" id="PS01013">
    <property type="entry name" value="OSBP"/>
    <property type="match status" value="1"/>
</dbReference>
<gene>
    <name evidence="5" type="ORF">AKO1_004370</name>
    <name evidence="4" type="ORF">AKO1_006287</name>
</gene>
<evidence type="ECO:0000256" key="3">
    <source>
        <dbReference type="SAM" id="Coils"/>
    </source>
</evidence>
<dbReference type="Gene3D" id="2.40.160.120">
    <property type="match status" value="1"/>
</dbReference>
<dbReference type="InterPro" id="IPR000648">
    <property type="entry name" value="Oxysterol-bd"/>
</dbReference>
<dbReference type="EMBL" id="JAOPGA020000036">
    <property type="protein sequence ID" value="KAL0476426.1"/>
    <property type="molecule type" value="Genomic_DNA"/>
</dbReference>
<dbReference type="EMBL" id="JAOPGA020000414">
    <property type="protein sequence ID" value="KAL0478500.1"/>
    <property type="molecule type" value="Genomic_DNA"/>
</dbReference>
<dbReference type="InterPro" id="IPR018494">
    <property type="entry name" value="Oxysterol-bd_CS"/>
</dbReference>
<name>A0AAW2YNT8_9EUKA</name>
<dbReference type="GO" id="GO:0032934">
    <property type="term" value="F:sterol binding"/>
    <property type="evidence" value="ECO:0007669"/>
    <property type="project" value="TreeGrafter"/>
</dbReference>
<dbReference type="Gene3D" id="6.10.140.1150">
    <property type="match status" value="1"/>
</dbReference>
<dbReference type="PANTHER" id="PTHR10972:SF102">
    <property type="entry name" value="OXYSTEROL-BINDING PROTEIN"/>
    <property type="match status" value="1"/>
</dbReference>
<keyword evidence="3" id="KW-0175">Coiled coil</keyword>
<accession>A0AAW2YNT8</accession>
<dbReference type="InterPro" id="IPR037239">
    <property type="entry name" value="OSBP_sf"/>
</dbReference>
<dbReference type="AlphaFoldDB" id="A0AAW2YNT8"/>
<dbReference type="Proteomes" id="UP001431209">
    <property type="component" value="Unassembled WGS sequence"/>
</dbReference>
<sequence>MTSEESKIVLPEDRLLSEEYIYAPDYKGKRSGGSSGSILFNFLKQIRIGMDLTSVTCPSFILRHQSQLEVQARVSEPVEPLFKLRSTTDPKQRMLLVTEWAIRTISALPQRGFENLKPYNPILGELFSCKWEHEDGSTTKLQAEQVSHHPPVSATRLINREHGFWFDSTQQIHVYFRGNYIESDLSGVHELTINYNDKVEKYTIKYPIVYARGLIFGDAMVELGGTLNIKCEQNGTSTEIKFKSGNRGEGYVYLEGKKAYKLTGCVLEAVTVKEYSSGQETNFEPMNLKTSTMQITKLSEQMKNESRRVWHPVTFALLDDDLESASRFKNDIEEAQRQKAKEFDEANHQPVHFVKLDGEETQYQYKSNIL</sequence>
<feature type="coiled-coil region" evidence="3">
    <location>
        <begin position="318"/>
        <end position="345"/>
    </location>
</feature>
<comment type="caution">
    <text evidence="5">The sequence shown here is derived from an EMBL/GenBank/DDBJ whole genome shotgun (WGS) entry which is preliminary data.</text>
</comment>
<proteinExistence type="inferred from homology"/>
<evidence type="ECO:0000313" key="4">
    <source>
        <dbReference type="EMBL" id="KAL0476426.1"/>
    </source>
</evidence>
<evidence type="ECO:0000313" key="5">
    <source>
        <dbReference type="EMBL" id="KAL0478500.1"/>
    </source>
</evidence>
<dbReference type="GO" id="GO:0005829">
    <property type="term" value="C:cytosol"/>
    <property type="evidence" value="ECO:0007669"/>
    <property type="project" value="TreeGrafter"/>
</dbReference>